<dbReference type="PANTHER" id="PTHR33055">
    <property type="entry name" value="TRANSPOSASE FOR INSERTION SEQUENCE ELEMENT IS1111A"/>
    <property type="match status" value="1"/>
</dbReference>
<dbReference type="GO" id="GO:0006313">
    <property type="term" value="P:DNA transposition"/>
    <property type="evidence" value="ECO:0007669"/>
    <property type="project" value="InterPro"/>
</dbReference>
<gene>
    <name evidence="4" type="ORF">DSL64_21395</name>
</gene>
<dbReference type="InterPro" id="IPR002525">
    <property type="entry name" value="Transp_IS110-like_N"/>
</dbReference>
<evidence type="ECO:0000256" key="1">
    <source>
        <dbReference type="SAM" id="Coils"/>
    </source>
</evidence>
<dbReference type="NCBIfam" id="NF033542">
    <property type="entry name" value="transpos_IS110"/>
    <property type="match status" value="1"/>
</dbReference>
<evidence type="ECO:0000313" key="4">
    <source>
        <dbReference type="EMBL" id="REA58165.1"/>
    </source>
</evidence>
<sequence>MEKFLYFVGIDISKATLDFAVVIANKVLFHFHSSNDKDGIETFVKHLKAACPESNLHNSLYCMEHTGIYNNHLLNYLNSKKANVWVEHPVNIKESLGMIRGKNDKVDAKRIAFYAYKNRDEVRLWLPKREVIQKLDRLTATRNRLIKVRKILQSPLTDSQDFITKKDHDDARRACKKTMDSLKKDVQNIEKLIKEVIQSDIYLKELFEFIESVKGIGPTIAAEILISTNEFKDITDPKKFACHSGVVPFENQSGKYKGRSRTSNKANKQLKALLHNGAMSAIQHSPELREYYLRKTAEGKNQMLVINNVCNKLIHRVFACVREKRKYEDSFSLLVA</sequence>
<dbReference type="InterPro" id="IPR003346">
    <property type="entry name" value="Transposase_20"/>
</dbReference>
<protein>
    <submittedName>
        <fullName evidence="4">IS110 family transposase</fullName>
    </submittedName>
</protein>
<dbReference type="GO" id="GO:0003677">
    <property type="term" value="F:DNA binding"/>
    <property type="evidence" value="ECO:0007669"/>
    <property type="project" value="InterPro"/>
</dbReference>
<accession>A0A3D8Y666</accession>
<feature type="domain" description="Transposase IS116/IS110/IS902 C-terminal" evidence="3">
    <location>
        <begin position="209"/>
        <end position="292"/>
    </location>
</feature>
<name>A0A3D8Y666_9BACT</name>
<dbReference type="PANTHER" id="PTHR33055:SF3">
    <property type="entry name" value="PUTATIVE TRANSPOSASE FOR IS117-RELATED"/>
    <property type="match status" value="1"/>
</dbReference>
<dbReference type="Pfam" id="PF02371">
    <property type="entry name" value="Transposase_20"/>
    <property type="match status" value="1"/>
</dbReference>
<comment type="caution">
    <text evidence="4">The sequence shown here is derived from an EMBL/GenBank/DDBJ whole genome shotgun (WGS) entry which is preliminary data.</text>
</comment>
<feature type="coiled-coil region" evidence="1">
    <location>
        <begin position="172"/>
        <end position="199"/>
    </location>
</feature>
<dbReference type="Proteomes" id="UP000256373">
    <property type="component" value="Unassembled WGS sequence"/>
</dbReference>
<dbReference type="Pfam" id="PF01548">
    <property type="entry name" value="DEDD_Tnp_IS110"/>
    <property type="match status" value="1"/>
</dbReference>
<evidence type="ECO:0000313" key="5">
    <source>
        <dbReference type="Proteomes" id="UP000256373"/>
    </source>
</evidence>
<evidence type="ECO:0000259" key="3">
    <source>
        <dbReference type="Pfam" id="PF02371"/>
    </source>
</evidence>
<dbReference type="EMBL" id="QNUL01000022">
    <property type="protein sequence ID" value="REA58165.1"/>
    <property type="molecule type" value="Genomic_DNA"/>
</dbReference>
<organism evidence="4 5">
    <name type="scientific">Dyadobacter luteus</name>
    <dbReference type="NCBI Taxonomy" id="2259619"/>
    <lineage>
        <taxon>Bacteria</taxon>
        <taxon>Pseudomonadati</taxon>
        <taxon>Bacteroidota</taxon>
        <taxon>Cytophagia</taxon>
        <taxon>Cytophagales</taxon>
        <taxon>Spirosomataceae</taxon>
        <taxon>Dyadobacter</taxon>
    </lineage>
</organism>
<dbReference type="AlphaFoldDB" id="A0A3D8Y666"/>
<keyword evidence="5" id="KW-1185">Reference proteome</keyword>
<feature type="domain" description="Transposase IS110-like N-terminal" evidence="2">
    <location>
        <begin position="8"/>
        <end position="149"/>
    </location>
</feature>
<dbReference type="GO" id="GO:0004803">
    <property type="term" value="F:transposase activity"/>
    <property type="evidence" value="ECO:0007669"/>
    <property type="project" value="InterPro"/>
</dbReference>
<evidence type="ECO:0000259" key="2">
    <source>
        <dbReference type="Pfam" id="PF01548"/>
    </source>
</evidence>
<dbReference type="RefSeq" id="WP_115832981.1">
    <property type="nucleotide sequence ID" value="NZ_QNUL01000022.1"/>
</dbReference>
<keyword evidence="1" id="KW-0175">Coiled coil</keyword>
<dbReference type="InterPro" id="IPR047650">
    <property type="entry name" value="Transpos_IS110"/>
</dbReference>
<proteinExistence type="predicted"/>
<reference evidence="4 5" key="1">
    <citation type="submission" date="2018-07" db="EMBL/GenBank/DDBJ databases">
        <title>Dyadobacter roseus sp. nov., isolated from rose rhizosphere soil.</title>
        <authorList>
            <person name="Chen L."/>
        </authorList>
    </citation>
    <scope>NUCLEOTIDE SEQUENCE [LARGE SCALE GENOMIC DNA]</scope>
    <source>
        <strain evidence="4 5">RS19</strain>
    </source>
</reference>
<dbReference type="OrthoDB" id="964423at2"/>